<gene>
    <name evidence="11" type="ORF">Ahy_B01g054237</name>
</gene>
<dbReference type="EMBL" id="SDMP01000011">
    <property type="protein sequence ID" value="RYR29747.1"/>
    <property type="molecule type" value="Genomic_DNA"/>
</dbReference>
<dbReference type="GO" id="GO:0016020">
    <property type="term" value="C:membrane"/>
    <property type="evidence" value="ECO:0007669"/>
    <property type="project" value="UniProtKB-SubCell"/>
</dbReference>
<evidence type="ECO:0000256" key="2">
    <source>
        <dbReference type="ARBA" id="ARBA00022448"/>
    </source>
</evidence>
<evidence type="ECO:0000256" key="7">
    <source>
        <dbReference type="ARBA" id="ARBA00023136"/>
    </source>
</evidence>
<dbReference type="Gene3D" id="1.20.1560.10">
    <property type="entry name" value="ABC transporter type 1, transmembrane domain"/>
    <property type="match status" value="1"/>
</dbReference>
<keyword evidence="2" id="KW-0813">Transport</keyword>
<dbReference type="SUPFAM" id="SSF90123">
    <property type="entry name" value="ABC transporter transmembrane region"/>
    <property type="match status" value="1"/>
</dbReference>
<keyword evidence="12" id="KW-1185">Reference proteome</keyword>
<accession>A0A445ATJ6</accession>
<feature type="transmembrane region" description="Helical" evidence="9">
    <location>
        <begin position="186"/>
        <end position="206"/>
    </location>
</feature>
<evidence type="ECO:0000256" key="5">
    <source>
        <dbReference type="ARBA" id="ARBA00022840"/>
    </source>
</evidence>
<dbReference type="Pfam" id="PF00664">
    <property type="entry name" value="ABC_membrane"/>
    <property type="match status" value="1"/>
</dbReference>
<dbReference type="InterPro" id="IPR050173">
    <property type="entry name" value="ABC_transporter_C-like"/>
</dbReference>
<dbReference type="PROSITE" id="PS50929">
    <property type="entry name" value="ABC_TM1F"/>
    <property type="match status" value="1"/>
</dbReference>
<dbReference type="InterPro" id="IPR044726">
    <property type="entry name" value="ABCC_6TM_D2"/>
</dbReference>
<name>A0A445ATJ6_ARAHY</name>
<comment type="subcellular location">
    <subcellularLocation>
        <location evidence="1">Membrane</location>
        <topology evidence="1">Multi-pass membrane protein</topology>
    </subcellularLocation>
</comment>
<keyword evidence="6 9" id="KW-1133">Transmembrane helix</keyword>
<keyword evidence="5" id="KW-0067">ATP-binding</keyword>
<feature type="domain" description="ABC transmembrane type-1" evidence="10">
    <location>
        <begin position="60"/>
        <end position="255"/>
    </location>
</feature>
<comment type="caution">
    <text evidence="11">The sequence shown here is derived from an EMBL/GenBank/DDBJ whole genome shotgun (WGS) entry which is preliminary data.</text>
</comment>
<protein>
    <recommendedName>
        <fullName evidence="10">ABC transmembrane type-1 domain-containing protein</fullName>
    </recommendedName>
</protein>
<evidence type="ECO:0000313" key="12">
    <source>
        <dbReference type="Proteomes" id="UP000289738"/>
    </source>
</evidence>
<evidence type="ECO:0000259" key="10">
    <source>
        <dbReference type="PROSITE" id="PS50929"/>
    </source>
</evidence>
<dbReference type="AlphaFoldDB" id="A0A445ATJ6"/>
<proteinExistence type="predicted"/>
<keyword evidence="4" id="KW-0547">Nucleotide-binding</keyword>
<evidence type="ECO:0000256" key="6">
    <source>
        <dbReference type="ARBA" id="ARBA00022989"/>
    </source>
</evidence>
<dbReference type="GO" id="GO:0005524">
    <property type="term" value="F:ATP binding"/>
    <property type="evidence" value="ECO:0007669"/>
    <property type="project" value="UniProtKB-KW"/>
</dbReference>
<feature type="transmembrane region" description="Helical" evidence="9">
    <location>
        <begin position="93"/>
        <end position="116"/>
    </location>
</feature>
<dbReference type="PANTHER" id="PTHR24223:SF222">
    <property type="entry name" value="OS01G0902100 PROTEIN"/>
    <property type="match status" value="1"/>
</dbReference>
<dbReference type="PANTHER" id="PTHR24223">
    <property type="entry name" value="ATP-BINDING CASSETTE SUB-FAMILY C"/>
    <property type="match status" value="1"/>
</dbReference>
<keyword evidence="7 9" id="KW-0472">Membrane</keyword>
<evidence type="ECO:0000256" key="4">
    <source>
        <dbReference type="ARBA" id="ARBA00022741"/>
    </source>
</evidence>
<evidence type="ECO:0000256" key="9">
    <source>
        <dbReference type="SAM" id="Phobius"/>
    </source>
</evidence>
<evidence type="ECO:0000256" key="8">
    <source>
        <dbReference type="SAM" id="Coils"/>
    </source>
</evidence>
<feature type="coiled-coil region" evidence="8">
    <location>
        <begin position="23"/>
        <end position="54"/>
    </location>
</feature>
<dbReference type="GO" id="GO:0140359">
    <property type="term" value="F:ABC-type transporter activity"/>
    <property type="evidence" value="ECO:0007669"/>
    <property type="project" value="InterPro"/>
</dbReference>
<evidence type="ECO:0000256" key="1">
    <source>
        <dbReference type="ARBA" id="ARBA00004141"/>
    </source>
</evidence>
<organism evidence="11 12">
    <name type="scientific">Arachis hypogaea</name>
    <name type="common">Peanut</name>
    <dbReference type="NCBI Taxonomy" id="3818"/>
    <lineage>
        <taxon>Eukaryota</taxon>
        <taxon>Viridiplantae</taxon>
        <taxon>Streptophyta</taxon>
        <taxon>Embryophyta</taxon>
        <taxon>Tracheophyta</taxon>
        <taxon>Spermatophyta</taxon>
        <taxon>Magnoliopsida</taxon>
        <taxon>eudicotyledons</taxon>
        <taxon>Gunneridae</taxon>
        <taxon>Pentapetalae</taxon>
        <taxon>rosids</taxon>
        <taxon>fabids</taxon>
        <taxon>Fabales</taxon>
        <taxon>Fabaceae</taxon>
        <taxon>Papilionoideae</taxon>
        <taxon>50 kb inversion clade</taxon>
        <taxon>dalbergioids sensu lato</taxon>
        <taxon>Dalbergieae</taxon>
        <taxon>Pterocarpus clade</taxon>
        <taxon>Arachis</taxon>
    </lineage>
</organism>
<evidence type="ECO:0000313" key="11">
    <source>
        <dbReference type="EMBL" id="RYR29747.1"/>
    </source>
</evidence>
<dbReference type="Proteomes" id="UP000289738">
    <property type="component" value="Chromosome B01"/>
</dbReference>
<evidence type="ECO:0000256" key="3">
    <source>
        <dbReference type="ARBA" id="ARBA00022692"/>
    </source>
</evidence>
<dbReference type="InterPro" id="IPR011527">
    <property type="entry name" value="ABC1_TM_dom"/>
</dbReference>
<keyword evidence="8" id="KW-0175">Coiled coil</keyword>
<keyword evidence="3 9" id="KW-0812">Transmembrane</keyword>
<dbReference type="InterPro" id="IPR036640">
    <property type="entry name" value="ABC1_TM_sf"/>
</dbReference>
<reference evidence="11 12" key="1">
    <citation type="submission" date="2019-01" db="EMBL/GenBank/DDBJ databases">
        <title>Sequencing of cultivated peanut Arachis hypogaea provides insights into genome evolution and oil improvement.</title>
        <authorList>
            <person name="Chen X."/>
        </authorList>
    </citation>
    <scope>NUCLEOTIDE SEQUENCE [LARGE SCALE GENOMIC DNA]</scope>
    <source>
        <strain evidence="12">cv. Fuhuasheng</strain>
        <tissue evidence="11">Leaves</tissue>
    </source>
</reference>
<sequence length="307" mass="34641">MAAHEETINQINPWHEENSISCRRLQKNQIEVAEENLQESISNWKRNKEEEAETGRVKWSILFQVMQMGSNYWISWAAEQTGRVTKGMLMGTFVLLSGGSSIFILGRTVLMAVVAIETAQRLFHGMITSVFRAPVSFFDTTPSSRILSRSSTDQSTIDTNIPYRLAGLVFALIQLLSMIMLMSQVAWQLILVFLVAYYITTARELARMVGIRKAPILHHFSESIAGAATIRCFNQEQIFMTKIKDLVDEYSRVAFLVIGSCRIRKVAKAERTVATVSSVFTSMQMPKVTTETKDGEVQKRVATAERV</sequence>
<dbReference type="CDD" id="cd18580">
    <property type="entry name" value="ABC_6TM_ABCC_D2"/>
    <property type="match status" value="1"/>
</dbReference>